<dbReference type="Proteomes" id="UP000003835">
    <property type="component" value="Unassembled WGS sequence"/>
</dbReference>
<accession>B4W3G0</accession>
<sequence length="39" mass="4285">MLKALLYGQSSFISLLTILVRNPGRARSRFVCSGASQSR</sequence>
<protein>
    <submittedName>
        <fullName evidence="1">Uncharacterized protein</fullName>
    </submittedName>
</protein>
<evidence type="ECO:0000313" key="2">
    <source>
        <dbReference type="Proteomes" id="UP000003835"/>
    </source>
</evidence>
<gene>
    <name evidence="1" type="ORF">MC7420_3437</name>
</gene>
<name>B4W3G0_9CYAN</name>
<organism evidence="1 2">
    <name type="scientific">Coleofasciculus chthonoplastes PCC 7420</name>
    <dbReference type="NCBI Taxonomy" id="118168"/>
    <lineage>
        <taxon>Bacteria</taxon>
        <taxon>Bacillati</taxon>
        <taxon>Cyanobacteriota</taxon>
        <taxon>Cyanophyceae</taxon>
        <taxon>Coleofasciculales</taxon>
        <taxon>Coleofasciculaceae</taxon>
        <taxon>Coleofasciculus</taxon>
    </lineage>
</organism>
<keyword evidence="2" id="KW-1185">Reference proteome</keyword>
<reference evidence="1 2" key="1">
    <citation type="submission" date="2008-07" db="EMBL/GenBank/DDBJ databases">
        <authorList>
            <person name="Tandeau de Marsac N."/>
            <person name="Ferriera S."/>
            <person name="Johnson J."/>
            <person name="Kravitz S."/>
            <person name="Beeson K."/>
            <person name="Sutton G."/>
            <person name="Rogers Y.-H."/>
            <person name="Friedman R."/>
            <person name="Frazier M."/>
            <person name="Venter J.C."/>
        </authorList>
    </citation>
    <scope>NUCLEOTIDE SEQUENCE [LARGE SCALE GENOMIC DNA]</scope>
    <source>
        <strain evidence="1 2">PCC 7420</strain>
    </source>
</reference>
<dbReference type="AlphaFoldDB" id="B4W3G0"/>
<dbReference type="STRING" id="118168.MC7420_3437"/>
<evidence type="ECO:0000313" key="1">
    <source>
        <dbReference type="EMBL" id="EDX71322.1"/>
    </source>
</evidence>
<dbReference type="EMBL" id="DS989874">
    <property type="protein sequence ID" value="EDX71322.1"/>
    <property type="molecule type" value="Genomic_DNA"/>
</dbReference>
<proteinExistence type="predicted"/>
<dbReference type="HOGENOM" id="CLU_3307906_0_0_3"/>